<comment type="caution">
    <text evidence="4">The sequence shown here is derived from an EMBL/GenBank/DDBJ whole genome shotgun (WGS) entry which is preliminary data.</text>
</comment>
<evidence type="ECO:0000313" key="5">
    <source>
        <dbReference type="Proteomes" id="UP001500399"/>
    </source>
</evidence>
<feature type="compositionally biased region" description="Low complexity" evidence="3">
    <location>
        <begin position="447"/>
        <end position="457"/>
    </location>
</feature>
<evidence type="ECO:0000256" key="2">
    <source>
        <dbReference type="ARBA" id="ARBA00022801"/>
    </source>
</evidence>
<keyword evidence="5" id="KW-1185">Reference proteome</keyword>
<dbReference type="SUPFAM" id="SSF101478">
    <property type="entry name" value="ADP-ribosylglycohydrolase"/>
    <property type="match status" value="1"/>
</dbReference>
<dbReference type="EMBL" id="BAAACR010000008">
    <property type="protein sequence ID" value="GAA0210276.1"/>
    <property type="molecule type" value="Genomic_DNA"/>
</dbReference>
<dbReference type="PANTHER" id="PTHR16222">
    <property type="entry name" value="ADP-RIBOSYLGLYCOHYDROLASE"/>
    <property type="match status" value="1"/>
</dbReference>
<organism evidence="4 5">
    <name type="scientific">Selenomonas dianae</name>
    <dbReference type="NCBI Taxonomy" id="135079"/>
    <lineage>
        <taxon>Bacteria</taxon>
        <taxon>Bacillati</taxon>
        <taxon>Bacillota</taxon>
        <taxon>Negativicutes</taxon>
        <taxon>Selenomonadales</taxon>
        <taxon>Selenomonadaceae</taxon>
        <taxon>Selenomonas</taxon>
    </lineage>
</organism>
<proteinExistence type="inferred from homology"/>
<reference evidence="5" key="1">
    <citation type="journal article" date="2019" name="Int. J. Syst. Evol. Microbiol.">
        <title>The Global Catalogue of Microorganisms (GCM) 10K type strain sequencing project: providing services to taxonomists for standard genome sequencing and annotation.</title>
        <authorList>
            <consortium name="The Broad Institute Genomics Platform"/>
            <consortium name="The Broad Institute Genome Sequencing Center for Infectious Disease"/>
            <person name="Wu L."/>
            <person name="Ma J."/>
        </authorList>
    </citation>
    <scope>NUCLEOTIDE SEQUENCE [LARGE SCALE GENOMIC DNA]</scope>
    <source>
        <strain evidence="5">JCM 8542</strain>
    </source>
</reference>
<evidence type="ECO:0000256" key="1">
    <source>
        <dbReference type="ARBA" id="ARBA00010702"/>
    </source>
</evidence>
<evidence type="ECO:0000313" key="4">
    <source>
        <dbReference type="EMBL" id="GAA0210276.1"/>
    </source>
</evidence>
<dbReference type="RefSeq" id="WP_304986877.1">
    <property type="nucleotide sequence ID" value="NZ_BAAACR010000008.1"/>
</dbReference>
<dbReference type="Gene3D" id="1.10.4080.10">
    <property type="entry name" value="ADP-ribosylation/Crystallin J1"/>
    <property type="match status" value="1"/>
</dbReference>
<protein>
    <recommendedName>
        <fullName evidence="6">ADP-ribosylglycohydrolase</fullName>
    </recommendedName>
</protein>
<accession>A0ABP3CMQ8</accession>
<evidence type="ECO:0000256" key="3">
    <source>
        <dbReference type="SAM" id="MobiDB-lite"/>
    </source>
</evidence>
<name>A0ABP3CMQ8_9FIRM</name>
<sequence>MTPSIPTIAEKCKGALLATAVGDALGWPNERPSKTRGVTGTVSTHFIEWVRKGNAPTYQSETILPGEYSDDTQLTLSVARSIIAGNWEVFFMKQELPFWLNYQRGGGRAVLTAARFYKIKSNYKLWESGKKRDYFNAGGNGAAMRILPHVIANAASNNIAPLMIDVFRNTMITHGHPRAFLGALCYAFALNHLLRKKTDLKRGELIQAVLDGKCHWGELTNFHIFDDWIITAPPYGEHDFRTEWEITCTRMTNQLAMLLKELPKGAFLNDRDILARLDCFGKASGAGDVTILAALYLSTKYASNPVLGIKVPAFSHGADTDTIASITGGLLGMLNGMDWLLPEWLEVQDYTCLLHIADLLLAENGKELVKAETIALEKEEDEWQSSPIGKMKPILVEDTSTDKTISKWRTALGQTLYRRDQPHKNRSAQPTTDMPQHTAWIEKDPPSTEFTPTETPPIFSLSKEGITALREDPVFNKKITCGKILDAVALLLENTLTPEKIAKKLRLHTSMVEQLKRCIR</sequence>
<dbReference type="InterPro" id="IPR005502">
    <property type="entry name" value="Ribosyl_crysJ1"/>
</dbReference>
<keyword evidence="2" id="KW-0378">Hydrolase</keyword>
<comment type="similarity">
    <text evidence="1">Belongs to the ADP-ribosylglycohydrolase family.</text>
</comment>
<feature type="region of interest" description="Disordered" evidence="3">
    <location>
        <begin position="420"/>
        <end position="457"/>
    </location>
</feature>
<dbReference type="InterPro" id="IPR036705">
    <property type="entry name" value="Ribosyl_crysJ1_sf"/>
</dbReference>
<dbReference type="PANTHER" id="PTHR16222:SF24">
    <property type="entry name" value="ADP-RIBOSYLHYDROLASE ARH3"/>
    <property type="match status" value="1"/>
</dbReference>
<gene>
    <name evidence="4" type="ORF">GCM10008919_11930</name>
</gene>
<evidence type="ECO:0008006" key="6">
    <source>
        <dbReference type="Google" id="ProtNLM"/>
    </source>
</evidence>
<dbReference type="Pfam" id="PF03747">
    <property type="entry name" value="ADP_ribosyl_GH"/>
    <property type="match status" value="1"/>
</dbReference>
<dbReference type="InterPro" id="IPR050792">
    <property type="entry name" value="ADP-ribosylglycohydrolase"/>
</dbReference>
<dbReference type="Proteomes" id="UP001500399">
    <property type="component" value="Unassembled WGS sequence"/>
</dbReference>